<reference evidence="2 3" key="1">
    <citation type="submission" date="2019-03" db="EMBL/GenBank/DDBJ databases">
        <title>Genomics of glacier-inhabiting Cryobacterium strains.</title>
        <authorList>
            <person name="Liu Q."/>
            <person name="Xin Y.-H."/>
        </authorList>
    </citation>
    <scope>NUCLEOTIDE SEQUENCE [LARGE SCALE GENOMIC DNA]</scope>
    <source>
        <strain evidence="3">TMT1-22</strain>
    </source>
</reference>
<evidence type="ECO:0000313" key="3">
    <source>
        <dbReference type="Proteomes" id="UP000297403"/>
    </source>
</evidence>
<comment type="caution">
    <text evidence="2">The sequence shown here is derived from an EMBL/GenBank/DDBJ whole genome shotgun (WGS) entry which is preliminary data.</text>
</comment>
<evidence type="ECO:0000313" key="2">
    <source>
        <dbReference type="EMBL" id="TFC44946.1"/>
    </source>
</evidence>
<protein>
    <recommendedName>
        <fullName evidence="4">Hemagglutinin</fullName>
    </recommendedName>
</protein>
<organism evidence="2 3">
    <name type="scientific">Cryobacterium shii</name>
    <dbReference type="NCBI Taxonomy" id="1259235"/>
    <lineage>
        <taxon>Bacteria</taxon>
        <taxon>Bacillati</taxon>
        <taxon>Actinomycetota</taxon>
        <taxon>Actinomycetes</taxon>
        <taxon>Micrococcales</taxon>
        <taxon>Microbacteriaceae</taxon>
        <taxon>Cryobacterium</taxon>
    </lineage>
</organism>
<keyword evidence="3" id="KW-1185">Reference proteome</keyword>
<gene>
    <name evidence="2" type="ORF">E3O49_10935</name>
</gene>
<dbReference type="Proteomes" id="UP000297403">
    <property type="component" value="Unassembled WGS sequence"/>
</dbReference>
<sequence length="1036" mass="105202">MKTRLFRILTGAAAVILLSSLLTALSVVRTTDSAAAMSGSEFQPGNIISDQNFYNAGSMSEADVQAFFTSKSCSPRDGVPCLKDYSATTRTIASPEQGHCAQYTGGTAESAARIVWKVAQACGISPAVLIVLMQKEQSLLTNPSAYGYERAMGWGCPDSGPNYSASCDANYFGLFNQVYKSAWQFRQYTLYPVSIPGGGTRQYRVGNVYIQYHPNSACGGVNVNILNQATANLYLYTPYVPNAAALGNLYGTGDGCSAYGNRNFWRMYYDWFGNPTSAQGTPAGQISKMSAVSKRITLSGWAVDPDAWGTALVVDVQVDSSWTRLTANESLASVAVQFPQAGQNHGFSGSIVATKGAHTVCVYVQNVGLGSALSLGCRTIVVPDESPAGAITSLDPIAAGLTVSGWAVDPDALDQPVVLDAQVDSRWFTWTANRGSQAGADAYPGAGTSHGFSQSVPATIGAHTVCIYMRNLNLGSSSGLGCRTIDVPDTAAQGKLETATAVAGGISLKGWAVDPDAITAPLNVDVQVNSAWYRLPASSANPGAEAAFPGSGTNHGFAGTVVAATGTNTVCVYVKNAISGGPDASLGCRVLTVDGGLSIGPGSPQGAVSSLTGEAGALALTGWAIDGDAPTAPVKVDIQVDGKWLLWNADKSDPTAQSKFAGVGLNHGFSGSIPVSAGTHTVCVYLQNVGQGSAASLGCKQTATTGTPGTVGGPPQGDLVTATGGPGSVTLTGWAVDPDILTQPAKIDVQLDGQWLLWAADQPSAAAEAAVPGAGPNHGFTGSIPVPAGNHTVCVYVQNVGQGSSISLGCRAVASTAAAVAGGPPKGAILGASGGAGGIALTGWAVDPDVLTQAVKVDIQVDSQWLMWNADQNYPTADTAFPGAGAAHGFGGTIPVPAGNHTICVYLQNVGQGSAVSLGCRSVSTTAAAGMAGSPQGALQSVTGGVGGVSLTGWAVDPDILTQAVKVDVQIDSQWVLLTADQANPAAESQVPGSGTNHGFASTIPAKAGNHTVCVYLQNVGAGSATSLGCRAIATS</sequence>
<feature type="chain" id="PRO_5042919235" description="Hemagglutinin" evidence="1">
    <location>
        <begin position="25"/>
        <end position="1036"/>
    </location>
</feature>
<dbReference type="EMBL" id="SOFY01000060">
    <property type="protein sequence ID" value="TFC44946.1"/>
    <property type="molecule type" value="Genomic_DNA"/>
</dbReference>
<evidence type="ECO:0000256" key="1">
    <source>
        <dbReference type="SAM" id="SignalP"/>
    </source>
</evidence>
<dbReference type="RefSeq" id="WP_134403334.1">
    <property type="nucleotide sequence ID" value="NZ_SOFY01000060.1"/>
</dbReference>
<proteinExistence type="predicted"/>
<name>A0AAQ2C5M4_9MICO</name>
<dbReference type="AlphaFoldDB" id="A0AAQ2C5M4"/>
<accession>A0AAQ2C5M4</accession>
<keyword evidence="1" id="KW-0732">Signal</keyword>
<feature type="signal peptide" evidence="1">
    <location>
        <begin position="1"/>
        <end position="24"/>
    </location>
</feature>
<evidence type="ECO:0008006" key="4">
    <source>
        <dbReference type="Google" id="ProtNLM"/>
    </source>
</evidence>